<evidence type="ECO:0000256" key="2">
    <source>
        <dbReference type="SAM" id="MobiDB-lite"/>
    </source>
</evidence>
<dbReference type="CDD" id="cd05403">
    <property type="entry name" value="NT_KNTase_like"/>
    <property type="match status" value="1"/>
</dbReference>
<dbReference type="InterPro" id="IPR010359">
    <property type="entry name" value="IrrE_HExxH"/>
</dbReference>
<dbReference type="InterPro" id="IPR043519">
    <property type="entry name" value="NT_sf"/>
</dbReference>
<evidence type="ECO:0000259" key="6">
    <source>
        <dbReference type="Pfam" id="PF18830"/>
    </source>
</evidence>
<dbReference type="EMBL" id="JAJEQR010000002">
    <property type="protein sequence ID" value="MCC2229483.1"/>
    <property type="molecule type" value="Genomic_DNA"/>
</dbReference>
<dbReference type="InterPro" id="IPR040568">
    <property type="entry name" value="LPD16"/>
</dbReference>
<name>A0AAE3E7D4_9FIRM</name>
<dbReference type="RefSeq" id="WP_308452322.1">
    <property type="nucleotide sequence ID" value="NZ_JAJEQR010000002.1"/>
</dbReference>
<dbReference type="Gene3D" id="1.10.10.2910">
    <property type="match status" value="1"/>
</dbReference>
<evidence type="ECO:0000256" key="1">
    <source>
        <dbReference type="SAM" id="Coils"/>
    </source>
</evidence>
<keyword evidence="8" id="KW-1185">Reference proteome</keyword>
<evidence type="ECO:0000313" key="8">
    <source>
        <dbReference type="Proteomes" id="UP001198182"/>
    </source>
</evidence>
<accession>A0AAE3E7D4</accession>
<feature type="domain" description="IrrE N-terminal-like" evidence="3">
    <location>
        <begin position="184"/>
        <end position="244"/>
    </location>
</feature>
<dbReference type="Pfam" id="PF06114">
    <property type="entry name" value="Peptidase_M78"/>
    <property type="match status" value="1"/>
</dbReference>
<sequence length="1353" mass="155048">MADNNTEKQRVQELTDKLEQGLQDLFNSDSYRNYLSTMSKFHNYSFNNTLLIAMQKPDATLVAGYKAWQKNFERHVNKGEKAIRILAPAPYKIKEKRDKIDPVTQELLLDKDGNPQKEEVEITIPAFRAVSVFDLSQTDGKPIPELAAHELLSDVEGYQDMIRAVEAISPVPIELEEIAGESKGYYDREAKRIAVQENMSESQTLKTMIHEVAHSKLHSKEVEQDEQMRKDRNTKEVEAESVAYTVCQHFGVDTSDYSFGYIAGWSSGRDTKELRSSMDTIRRTASELITGIEEQLQELQRDREVSQEQTKESILLIQNTDLSEFSLLDVYGMDRPELMQALSEMSDDDKLSIQAYLESKGAWTTEIGNQDSREYGEYHLDVRYNTDTGELIDMKERKAVYDKAMEPIYANDVVVKFASAFESESEVLKITNMLREDVGKMLRDMVSLDENEWDGNYLSYMEKQGAEITLLASSSKELNGNMPDFWDYEYDFDAGLTDAEELSVMQQAEHIINRLEHGQPAFSDDERNLIVNYAYKLGNIEKTRELAEHIYAQEVDGNQDVALAMIDAEAEIDALPDSMVGVSEMQEYGYTWNEMLPLTQERALELFDGDLPVYLLHTDGSETTVSDRKQIMEHDGMCGIEKGDWQNERKLRMMQEELSESDSNREAQLLYGNTDKYGIFQLKDDPELDKFRFEGTESLKRMGITKDNFDAVLPENYKLVYLGELSELQGQTQSETLEAIYTKFNIDHPADYKAHSLSVSDIVVLHENGENTAHFVDSFGFTELPKFMLTLEGKENEIETELAVHIADRYILMHECDEGYDYSILDEQYHLLDGGVYDNPDITIRRAMNMVIADLKEPRFSVVTEQYYRDEYLQGEVYAGSEVEIVDYEELSEKAEEVEQADLEAKQAEFRENNPDVVADFRARTEELFHSLDGQSADDIEKTVYAYVQSQIDEYGLDAQIVDVVVSGSRCRGIEQENSDLDVVVEYTGSTREDDLFNMLHEDSIYIAGIQVDINPITESRTGTLETYLPEVETYLQEKAQQEQINNQLVTQGREVVQEQNALVSEEQVLSELEKEPVIEPETVHITFTVAECGEFHNMGEYHEGIETIEEAMKLYNAIDPSRMHGIPSIGVNMHIEGTEEWEDEQADIVSGKRIDVDFLNYTPELRDTPKVQDAIKMLIAAYPEKDLIDMETKEQKIQTLAAELDQLSYDIDTFEYRDSVPDREAQVQMIANDIRSGNVKPLQIFLQTSIDEGIDADSERQAKELLAKLAEYKPLAKIEEIEEQNYNMIDDRLNNGVEKFNREEEKKEQQEKPQARSSLKERLAAKQKEVAQGKSKDSKEQDKTKKTNREEI</sequence>
<dbReference type="InterPro" id="IPR013610">
    <property type="entry name" value="ArdC_N"/>
</dbReference>
<dbReference type="InterPro" id="IPR025923">
    <property type="entry name" value="YodL-like_dom"/>
</dbReference>
<evidence type="ECO:0000313" key="7">
    <source>
        <dbReference type="EMBL" id="MCC2229483.1"/>
    </source>
</evidence>
<proteinExistence type="predicted"/>
<evidence type="ECO:0000259" key="5">
    <source>
        <dbReference type="Pfam" id="PF14191"/>
    </source>
</evidence>
<comment type="caution">
    <text evidence="7">The sequence shown here is derived from an EMBL/GenBank/DDBJ whole genome shotgun (WGS) entry which is preliminary data.</text>
</comment>
<protein>
    <submittedName>
        <fullName evidence="7">SsDNA-binding domain-containing protein</fullName>
    </submittedName>
</protein>
<evidence type="ECO:0000259" key="4">
    <source>
        <dbReference type="Pfam" id="PF08401"/>
    </source>
</evidence>
<dbReference type="Pfam" id="PF18830">
    <property type="entry name" value="LPD16"/>
    <property type="match status" value="1"/>
</dbReference>
<gene>
    <name evidence="7" type="ORF">LKD81_00520</name>
</gene>
<dbReference type="SUPFAM" id="SSF81301">
    <property type="entry name" value="Nucleotidyltransferase"/>
    <property type="match status" value="1"/>
</dbReference>
<organism evidence="7 8">
    <name type="scientific">Hominifimenecus microfluidus</name>
    <dbReference type="NCBI Taxonomy" id="2885348"/>
    <lineage>
        <taxon>Bacteria</taxon>
        <taxon>Bacillati</taxon>
        <taxon>Bacillota</taxon>
        <taxon>Clostridia</taxon>
        <taxon>Lachnospirales</taxon>
        <taxon>Lachnospiraceae</taxon>
        <taxon>Hominifimenecus</taxon>
    </lineage>
</organism>
<feature type="domain" description="YodL-like" evidence="5">
    <location>
        <begin position="677"/>
        <end position="787"/>
    </location>
</feature>
<feature type="coiled-coil region" evidence="1">
    <location>
        <begin position="282"/>
        <end position="312"/>
    </location>
</feature>
<feature type="domain" description="Large polyvalent protein-associated" evidence="6">
    <location>
        <begin position="799"/>
        <end position="896"/>
    </location>
</feature>
<dbReference type="Proteomes" id="UP001198182">
    <property type="component" value="Unassembled WGS sequence"/>
</dbReference>
<feature type="domain" description="N-terminal" evidence="4">
    <location>
        <begin position="7"/>
        <end position="133"/>
    </location>
</feature>
<reference evidence="7" key="1">
    <citation type="submission" date="2021-10" db="EMBL/GenBank/DDBJ databases">
        <title>Anaerobic single-cell dispensing facilitates the cultivation of human gut bacteria.</title>
        <authorList>
            <person name="Afrizal A."/>
        </authorList>
    </citation>
    <scope>NUCLEOTIDE SEQUENCE</scope>
    <source>
        <strain evidence="7">CLA-AA-H215</strain>
    </source>
</reference>
<feature type="region of interest" description="Disordered" evidence="2">
    <location>
        <begin position="1298"/>
        <end position="1353"/>
    </location>
</feature>
<dbReference type="GO" id="GO:0003697">
    <property type="term" value="F:single-stranded DNA binding"/>
    <property type="evidence" value="ECO:0007669"/>
    <property type="project" value="InterPro"/>
</dbReference>
<dbReference type="Pfam" id="PF08401">
    <property type="entry name" value="ArdcN"/>
    <property type="match status" value="1"/>
</dbReference>
<evidence type="ECO:0000259" key="3">
    <source>
        <dbReference type="Pfam" id="PF06114"/>
    </source>
</evidence>
<dbReference type="Pfam" id="PF14191">
    <property type="entry name" value="YodL"/>
    <property type="match status" value="1"/>
</dbReference>
<keyword evidence="1" id="KW-0175">Coiled coil</keyword>